<dbReference type="Proteomes" id="UP000789702">
    <property type="component" value="Unassembled WGS sequence"/>
</dbReference>
<comment type="caution">
    <text evidence="1">The sequence shown here is derived from an EMBL/GenBank/DDBJ whole genome shotgun (WGS) entry which is preliminary data.</text>
</comment>
<dbReference type="EMBL" id="CAJVPU010000362">
    <property type="protein sequence ID" value="CAG8448087.1"/>
    <property type="molecule type" value="Genomic_DNA"/>
</dbReference>
<evidence type="ECO:0000313" key="2">
    <source>
        <dbReference type="Proteomes" id="UP000789702"/>
    </source>
</evidence>
<name>A0ACA9K2S6_9GLOM</name>
<accession>A0ACA9K2S6</accession>
<keyword evidence="2" id="KW-1185">Reference proteome</keyword>
<reference evidence="1" key="1">
    <citation type="submission" date="2021-06" db="EMBL/GenBank/DDBJ databases">
        <authorList>
            <person name="Kallberg Y."/>
            <person name="Tangrot J."/>
            <person name="Rosling A."/>
        </authorList>
    </citation>
    <scope>NUCLEOTIDE SEQUENCE</scope>
    <source>
        <strain evidence="1">IL203A</strain>
    </source>
</reference>
<protein>
    <submittedName>
        <fullName evidence="1">11428_t:CDS:1</fullName>
    </submittedName>
</protein>
<proteinExistence type="predicted"/>
<evidence type="ECO:0000313" key="1">
    <source>
        <dbReference type="EMBL" id="CAG8448087.1"/>
    </source>
</evidence>
<organism evidence="1 2">
    <name type="scientific">Dentiscutata heterogama</name>
    <dbReference type="NCBI Taxonomy" id="1316150"/>
    <lineage>
        <taxon>Eukaryota</taxon>
        <taxon>Fungi</taxon>
        <taxon>Fungi incertae sedis</taxon>
        <taxon>Mucoromycota</taxon>
        <taxon>Glomeromycotina</taxon>
        <taxon>Glomeromycetes</taxon>
        <taxon>Diversisporales</taxon>
        <taxon>Gigasporaceae</taxon>
        <taxon>Dentiscutata</taxon>
    </lineage>
</organism>
<sequence>MLCPGKNFVGGITWYSPSFTQPGEFKFCEECYNQFIRNTPLSVYMRNDGIQIATCDFSPSIKQRWFMSVSENNINIFIQYVEPKLRRTRDVRSRLFQLQALKSLESERRSALVTSQLSRRGRGYALDLLSDSVPEYSVNRRFYRGHNSGEVAQLQIQIDESYRKYNSYVEETTLLEHELANLWYNN</sequence>
<gene>
    <name evidence="1" type="ORF">DHETER_LOCUS685</name>
</gene>